<dbReference type="OrthoDB" id="6105938at2759"/>
<keyword evidence="2 4" id="KW-0863">Zinc-finger</keyword>
<dbReference type="GO" id="GO:0043161">
    <property type="term" value="P:proteasome-mediated ubiquitin-dependent protein catabolic process"/>
    <property type="evidence" value="ECO:0007669"/>
    <property type="project" value="TreeGrafter"/>
</dbReference>
<dbReference type="SUPFAM" id="SSF47769">
    <property type="entry name" value="SAM/Pointed domain"/>
    <property type="match status" value="1"/>
</dbReference>
<dbReference type="PANTHER" id="PTHR15898">
    <property type="entry name" value="BIFUNCTIONAL APOPTOSIS REGULATOR"/>
    <property type="match status" value="1"/>
</dbReference>
<dbReference type="InterPro" id="IPR017907">
    <property type="entry name" value="Znf_RING_CS"/>
</dbReference>
<dbReference type="Proteomes" id="UP000276133">
    <property type="component" value="Unassembled WGS sequence"/>
</dbReference>
<evidence type="ECO:0000313" key="8">
    <source>
        <dbReference type="Proteomes" id="UP000276133"/>
    </source>
</evidence>
<dbReference type="SMART" id="SM00184">
    <property type="entry name" value="RING"/>
    <property type="match status" value="1"/>
</dbReference>
<organism evidence="7 8">
    <name type="scientific">Brachionus plicatilis</name>
    <name type="common">Marine rotifer</name>
    <name type="synonym">Brachionus muelleri</name>
    <dbReference type="NCBI Taxonomy" id="10195"/>
    <lineage>
        <taxon>Eukaryota</taxon>
        <taxon>Metazoa</taxon>
        <taxon>Spiralia</taxon>
        <taxon>Gnathifera</taxon>
        <taxon>Rotifera</taxon>
        <taxon>Eurotatoria</taxon>
        <taxon>Monogononta</taxon>
        <taxon>Pseudotrocha</taxon>
        <taxon>Ploima</taxon>
        <taxon>Brachionidae</taxon>
        <taxon>Brachionus</taxon>
    </lineage>
</organism>
<dbReference type="PROSITE" id="PS00518">
    <property type="entry name" value="ZF_RING_1"/>
    <property type="match status" value="1"/>
</dbReference>
<keyword evidence="5" id="KW-1133">Transmembrane helix</keyword>
<evidence type="ECO:0000256" key="2">
    <source>
        <dbReference type="ARBA" id="ARBA00022771"/>
    </source>
</evidence>
<feature type="domain" description="RING-type" evidence="6">
    <location>
        <begin position="52"/>
        <end position="92"/>
    </location>
</feature>
<feature type="transmembrane region" description="Helical" evidence="5">
    <location>
        <begin position="193"/>
        <end position="218"/>
    </location>
</feature>
<dbReference type="GO" id="GO:0005634">
    <property type="term" value="C:nucleus"/>
    <property type="evidence" value="ECO:0007669"/>
    <property type="project" value="TreeGrafter"/>
</dbReference>
<reference evidence="7 8" key="1">
    <citation type="journal article" date="2018" name="Sci. Rep.">
        <title>Genomic signatures of local adaptation to the degree of environmental predictability in rotifers.</title>
        <authorList>
            <person name="Franch-Gras L."/>
            <person name="Hahn C."/>
            <person name="Garcia-Roger E.M."/>
            <person name="Carmona M.J."/>
            <person name="Serra M."/>
            <person name="Gomez A."/>
        </authorList>
    </citation>
    <scope>NUCLEOTIDE SEQUENCE [LARGE SCALE GENOMIC DNA]</scope>
    <source>
        <strain evidence="7">HYR1</strain>
    </source>
</reference>
<dbReference type="InterPro" id="IPR013083">
    <property type="entry name" value="Znf_RING/FYVE/PHD"/>
</dbReference>
<sequence length="380" mass="44504">MVRIRLFDKLLKSSSLTKIKKLETSTSSSEENFLEINNESTLFNLINDNFSCNCCFEILRNPVTLTCGHSFCQLCIANWYLASESSKCPTCRQEWSKIPQINCILKSTIKTVVTHELIQPNVDQDIKILNEYLKKCDNLNQEEIKKIKEYETKFKLKANISTHSTNTTNSPAQMTNRLTLNDVRAFTRRTLNYGFYLALGFILGILFGFIMFSLLWLISSALFTKYSTRDTIYESFIKIRKKYALKTDEWTSSDVQEWLTQLGPWTGDIMHSAKNANLDGQGLLLLNHKVLVEHPYEINDEQIRNLLLDSIKILDRCRFEVIDFWQLKNANKFQILWNSFVFESFPRVLILYKYFYSEISYNIFERYALKKIENVGVFKK</sequence>
<dbReference type="PANTHER" id="PTHR15898:SF13">
    <property type="entry name" value="BIFUNCTIONAL APOPTOSIS REGULATOR"/>
    <property type="match status" value="1"/>
</dbReference>
<evidence type="ECO:0000256" key="4">
    <source>
        <dbReference type="PROSITE-ProRule" id="PRU00175"/>
    </source>
</evidence>
<dbReference type="EMBL" id="REGN01013076">
    <property type="protein sequence ID" value="RMZ94399.1"/>
    <property type="molecule type" value="Genomic_DNA"/>
</dbReference>
<dbReference type="Pfam" id="PF00097">
    <property type="entry name" value="zf-C3HC4"/>
    <property type="match status" value="1"/>
</dbReference>
<evidence type="ECO:0000256" key="1">
    <source>
        <dbReference type="ARBA" id="ARBA00022723"/>
    </source>
</evidence>
<protein>
    <submittedName>
        <fullName evidence="7">Bifunctional apoptosis regulator</fullName>
    </submittedName>
</protein>
<name>A0A3M7P636_BRAPC</name>
<keyword evidence="3" id="KW-0862">Zinc</keyword>
<comment type="caution">
    <text evidence="7">The sequence shown here is derived from an EMBL/GenBank/DDBJ whole genome shotgun (WGS) entry which is preliminary data.</text>
</comment>
<dbReference type="InterPro" id="IPR013761">
    <property type="entry name" value="SAM/pointed_sf"/>
</dbReference>
<dbReference type="GO" id="GO:0061630">
    <property type="term" value="F:ubiquitin protein ligase activity"/>
    <property type="evidence" value="ECO:0007669"/>
    <property type="project" value="TreeGrafter"/>
</dbReference>
<dbReference type="SUPFAM" id="SSF57850">
    <property type="entry name" value="RING/U-box"/>
    <property type="match status" value="1"/>
</dbReference>
<dbReference type="Gene3D" id="1.10.150.50">
    <property type="entry name" value="Transcription Factor, Ets-1"/>
    <property type="match status" value="1"/>
</dbReference>
<accession>A0A3M7P636</accession>
<proteinExistence type="predicted"/>
<dbReference type="STRING" id="10195.A0A3M7P636"/>
<keyword evidence="5" id="KW-0812">Transmembrane</keyword>
<dbReference type="GO" id="GO:0008270">
    <property type="term" value="F:zinc ion binding"/>
    <property type="evidence" value="ECO:0007669"/>
    <property type="project" value="UniProtKB-KW"/>
</dbReference>
<evidence type="ECO:0000313" key="7">
    <source>
        <dbReference type="EMBL" id="RMZ94399.1"/>
    </source>
</evidence>
<keyword evidence="8" id="KW-1185">Reference proteome</keyword>
<evidence type="ECO:0000256" key="3">
    <source>
        <dbReference type="ARBA" id="ARBA00022833"/>
    </source>
</evidence>
<keyword evidence="5" id="KW-0472">Membrane</keyword>
<dbReference type="InterPro" id="IPR018957">
    <property type="entry name" value="Znf_C3HC4_RING-type"/>
</dbReference>
<gene>
    <name evidence="7" type="ORF">BpHYR1_037663</name>
</gene>
<dbReference type="AlphaFoldDB" id="A0A3M7P636"/>
<dbReference type="InterPro" id="IPR001841">
    <property type="entry name" value="Znf_RING"/>
</dbReference>
<evidence type="ECO:0000259" key="6">
    <source>
        <dbReference type="PROSITE" id="PS50089"/>
    </source>
</evidence>
<evidence type="ECO:0000256" key="5">
    <source>
        <dbReference type="SAM" id="Phobius"/>
    </source>
</evidence>
<dbReference type="Gene3D" id="3.30.40.10">
    <property type="entry name" value="Zinc/RING finger domain, C3HC4 (zinc finger)"/>
    <property type="match status" value="1"/>
</dbReference>
<dbReference type="PROSITE" id="PS50089">
    <property type="entry name" value="ZF_RING_2"/>
    <property type="match status" value="1"/>
</dbReference>
<keyword evidence="1" id="KW-0479">Metal-binding</keyword>